<feature type="transmembrane region" description="Helical" evidence="6">
    <location>
        <begin position="43"/>
        <end position="67"/>
    </location>
</feature>
<dbReference type="EMBL" id="JAFEMO010000002">
    <property type="protein sequence ID" value="KAH7575654.1"/>
    <property type="molecule type" value="Genomic_DNA"/>
</dbReference>
<evidence type="ECO:0000256" key="1">
    <source>
        <dbReference type="ARBA" id="ARBA00004141"/>
    </source>
</evidence>
<sequence length="172" mass="19090">MSEKYRCQYSSTALIRLMGSIQASVYALCMEKDKDQWKLGWNISLFSVAYSGIVASGLMVTLISWCVRIRGPPFASVFNPLMLMVLAFASSFLLDEKPHLGNILGAMLIVCGIYAVLWGKSKEMKKITQLVPSKHSIESQSIEIVTTSPIDHNTSSNNINVNIINERDTSPQ</sequence>
<evidence type="ECO:0000256" key="4">
    <source>
        <dbReference type="ARBA" id="ARBA00022989"/>
    </source>
</evidence>
<evidence type="ECO:0000256" key="3">
    <source>
        <dbReference type="ARBA" id="ARBA00022692"/>
    </source>
</evidence>
<evidence type="ECO:0000256" key="6">
    <source>
        <dbReference type="RuleBase" id="RU363077"/>
    </source>
</evidence>
<keyword evidence="9" id="KW-1185">Reference proteome</keyword>
<feature type="transmembrane region" description="Helical" evidence="6">
    <location>
        <begin position="74"/>
        <end position="94"/>
    </location>
</feature>
<feature type="domain" description="EamA" evidence="7">
    <location>
        <begin position="14"/>
        <end position="117"/>
    </location>
</feature>
<evidence type="ECO:0000256" key="2">
    <source>
        <dbReference type="ARBA" id="ARBA00007635"/>
    </source>
</evidence>
<dbReference type="Pfam" id="PF00892">
    <property type="entry name" value="EamA"/>
    <property type="match status" value="1"/>
</dbReference>
<dbReference type="Proteomes" id="UP000827721">
    <property type="component" value="Unassembled WGS sequence"/>
</dbReference>
<keyword evidence="3 6" id="KW-0812">Transmembrane</keyword>
<keyword evidence="4 6" id="KW-1133">Transmembrane helix</keyword>
<evidence type="ECO:0000259" key="7">
    <source>
        <dbReference type="Pfam" id="PF00892"/>
    </source>
</evidence>
<comment type="caution">
    <text evidence="6">Lacks conserved residue(s) required for the propagation of feature annotation.</text>
</comment>
<comment type="subcellular location">
    <subcellularLocation>
        <location evidence="1 6">Membrane</location>
        <topology evidence="1 6">Multi-pass membrane protein</topology>
    </subcellularLocation>
</comment>
<name>A0ABQ8IGU5_9ROSI</name>
<comment type="caution">
    <text evidence="8">The sequence shown here is derived from an EMBL/GenBank/DDBJ whole genome shotgun (WGS) entry which is preliminary data.</text>
</comment>
<reference evidence="8 9" key="1">
    <citation type="submission" date="2021-02" db="EMBL/GenBank/DDBJ databases">
        <title>Plant Genome Project.</title>
        <authorList>
            <person name="Zhang R.-G."/>
        </authorList>
    </citation>
    <scope>NUCLEOTIDE SEQUENCE [LARGE SCALE GENOMIC DNA]</scope>
    <source>
        <tissue evidence="8">Leaves</tissue>
    </source>
</reference>
<dbReference type="SUPFAM" id="SSF103481">
    <property type="entry name" value="Multidrug resistance efflux transporter EmrE"/>
    <property type="match status" value="1"/>
</dbReference>
<organism evidence="8 9">
    <name type="scientific">Xanthoceras sorbifolium</name>
    <dbReference type="NCBI Taxonomy" id="99658"/>
    <lineage>
        <taxon>Eukaryota</taxon>
        <taxon>Viridiplantae</taxon>
        <taxon>Streptophyta</taxon>
        <taxon>Embryophyta</taxon>
        <taxon>Tracheophyta</taxon>
        <taxon>Spermatophyta</taxon>
        <taxon>Magnoliopsida</taxon>
        <taxon>eudicotyledons</taxon>
        <taxon>Gunneridae</taxon>
        <taxon>Pentapetalae</taxon>
        <taxon>rosids</taxon>
        <taxon>malvids</taxon>
        <taxon>Sapindales</taxon>
        <taxon>Sapindaceae</taxon>
        <taxon>Xanthoceroideae</taxon>
        <taxon>Xanthoceras</taxon>
    </lineage>
</organism>
<evidence type="ECO:0000313" key="8">
    <source>
        <dbReference type="EMBL" id="KAH7575654.1"/>
    </source>
</evidence>
<dbReference type="PANTHER" id="PTHR31218">
    <property type="entry name" value="WAT1-RELATED PROTEIN"/>
    <property type="match status" value="1"/>
</dbReference>
<proteinExistence type="inferred from homology"/>
<accession>A0ABQ8IGU5</accession>
<dbReference type="InterPro" id="IPR030184">
    <property type="entry name" value="WAT1-related"/>
</dbReference>
<dbReference type="InterPro" id="IPR037185">
    <property type="entry name" value="EmrE-like"/>
</dbReference>
<comment type="similarity">
    <text evidence="2 6">Belongs to the drug/metabolite transporter (DMT) superfamily. Plant drug/metabolite exporter (P-DME) (TC 2.A.7.4) family.</text>
</comment>
<dbReference type="InterPro" id="IPR000620">
    <property type="entry name" value="EamA_dom"/>
</dbReference>
<evidence type="ECO:0000256" key="5">
    <source>
        <dbReference type="ARBA" id="ARBA00023136"/>
    </source>
</evidence>
<feature type="transmembrane region" description="Helical" evidence="6">
    <location>
        <begin position="100"/>
        <end position="119"/>
    </location>
</feature>
<protein>
    <recommendedName>
        <fullName evidence="6">WAT1-related protein</fullName>
    </recommendedName>
</protein>
<gene>
    <name evidence="8" type="ORF">JRO89_XS02G0181400</name>
</gene>
<evidence type="ECO:0000313" key="9">
    <source>
        <dbReference type="Proteomes" id="UP000827721"/>
    </source>
</evidence>
<keyword evidence="5 6" id="KW-0472">Membrane</keyword>